<dbReference type="OrthoDB" id="10070815at2759"/>
<accession>A0A814T6I9</accession>
<evidence type="ECO:0000313" key="3">
    <source>
        <dbReference type="EMBL" id="CAF1157762.1"/>
    </source>
</evidence>
<dbReference type="EMBL" id="CAJNOJ010000123">
    <property type="protein sequence ID" value="CAF1157762.1"/>
    <property type="molecule type" value="Genomic_DNA"/>
</dbReference>
<comment type="caution">
    <text evidence="3">The sequence shown here is derived from an EMBL/GenBank/DDBJ whole genome shotgun (WGS) entry which is preliminary data.</text>
</comment>
<name>A0A814T6I9_ADIRI</name>
<keyword evidence="2" id="KW-0472">Membrane</keyword>
<feature type="region of interest" description="Disordered" evidence="1">
    <location>
        <begin position="58"/>
        <end position="77"/>
    </location>
</feature>
<gene>
    <name evidence="3" type="ORF">EDS130_LOCUS22967</name>
</gene>
<dbReference type="Proteomes" id="UP000663852">
    <property type="component" value="Unassembled WGS sequence"/>
</dbReference>
<feature type="transmembrane region" description="Helical" evidence="2">
    <location>
        <begin position="162"/>
        <end position="186"/>
    </location>
</feature>
<reference evidence="3" key="1">
    <citation type="submission" date="2021-02" db="EMBL/GenBank/DDBJ databases">
        <authorList>
            <person name="Nowell W R."/>
        </authorList>
    </citation>
    <scope>NUCLEOTIDE SEQUENCE</scope>
</reference>
<sequence>MRDADGNSIVFQACFVEFPLFRFDLVSRCFLFICFVLSLFVTINADLEYAENYIDETTRTTDQSKTRKPLYHDDPGYNHDHDIYSDESNEDGEDFLQTAVSTSTTTTTTTTTKSTTTEREITEVYVTSSTVDFAGLISALQSVTRDPKEIDAYLRRTNRERLMLKVFAIVMITAMISLTIILLTLFCIRKKRRYDGYGLPQNQPSSKA</sequence>
<proteinExistence type="predicted"/>
<dbReference type="AlphaFoldDB" id="A0A814T6I9"/>
<evidence type="ECO:0000256" key="2">
    <source>
        <dbReference type="SAM" id="Phobius"/>
    </source>
</evidence>
<protein>
    <submittedName>
        <fullName evidence="3">Uncharacterized protein</fullName>
    </submittedName>
</protein>
<keyword evidence="2" id="KW-0812">Transmembrane</keyword>
<organism evidence="3 4">
    <name type="scientific">Adineta ricciae</name>
    <name type="common">Rotifer</name>
    <dbReference type="NCBI Taxonomy" id="249248"/>
    <lineage>
        <taxon>Eukaryota</taxon>
        <taxon>Metazoa</taxon>
        <taxon>Spiralia</taxon>
        <taxon>Gnathifera</taxon>
        <taxon>Rotifera</taxon>
        <taxon>Eurotatoria</taxon>
        <taxon>Bdelloidea</taxon>
        <taxon>Adinetida</taxon>
        <taxon>Adinetidae</taxon>
        <taxon>Adineta</taxon>
    </lineage>
</organism>
<keyword evidence="2" id="KW-1133">Transmembrane helix</keyword>
<evidence type="ECO:0000256" key="1">
    <source>
        <dbReference type="SAM" id="MobiDB-lite"/>
    </source>
</evidence>
<evidence type="ECO:0000313" key="4">
    <source>
        <dbReference type="Proteomes" id="UP000663852"/>
    </source>
</evidence>
<feature type="transmembrane region" description="Helical" evidence="2">
    <location>
        <begin position="25"/>
        <end position="43"/>
    </location>
</feature>